<sequence>MTGHPGSWKAMRLEQENGSGKKGGWPKSEKAFLRCDLSDHDGGQFNFEFLSDPTEEDQIVEEIRADLEDLFLNSYLMKGWSYYNAFETSNFDS</sequence>
<evidence type="ECO:0000256" key="1">
    <source>
        <dbReference type="SAM" id="MobiDB-lite"/>
    </source>
</evidence>
<proteinExistence type="predicted"/>
<evidence type="ECO:0000313" key="2">
    <source>
        <dbReference type="EMBL" id="KAK9708408.1"/>
    </source>
</evidence>
<dbReference type="EMBL" id="JASPKY010000330">
    <property type="protein sequence ID" value="KAK9708408.1"/>
    <property type="molecule type" value="Genomic_DNA"/>
</dbReference>
<accession>A0AAW1JWC1</accession>
<organism evidence="2 3">
    <name type="scientific">Popillia japonica</name>
    <name type="common">Japanese beetle</name>
    <dbReference type="NCBI Taxonomy" id="7064"/>
    <lineage>
        <taxon>Eukaryota</taxon>
        <taxon>Metazoa</taxon>
        <taxon>Ecdysozoa</taxon>
        <taxon>Arthropoda</taxon>
        <taxon>Hexapoda</taxon>
        <taxon>Insecta</taxon>
        <taxon>Pterygota</taxon>
        <taxon>Neoptera</taxon>
        <taxon>Endopterygota</taxon>
        <taxon>Coleoptera</taxon>
        <taxon>Polyphaga</taxon>
        <taxon>Scarabaeiformia</taxon>
        <taxon>Scarabaeidae</taxon>
        <taxon>Rutelinae</taxon>
        <taxon>Popillia</taxon>
    </lineage>
</organism>
<dbReference type="AlphaFoldDB" id="A0AAW1JWC1"/>
<name>A0AAW1JWC1_POPJA</name>
<evidence type="ECO:0000313" key="3">
    <source>
        <dbReference type="Proteomes" id="UP001458880"/>
    </source>
</evidence>
<dbReference type="Proteomes" id="UP001458880">
    <property type="component" value="Unassembled WGS sequence"/>
</dbReference>
<feature type="region of interest" description="Disordered" evidence="1">
    <location>
        <begin position="1"/>
        <end position="27"/>
    </location>
</feature>
<protein>
    <submittedName>
        <fullName evidence="2">Uncharacterized protein</fullName>
    </submittedName>
</protein>
<comment type="caution">
    <text evidence="2">The sequence shown here is derived from an EMBL/GenBank/DDBJ whole genome shotgun (WGS) entry which is preliminary data.</text>
</comment>
<keyword evidence="3" id="KW-1185">Reference proteome</keyword>
<reference evidence="2 3" key="1">
    <citation type="journal article" date="2024" name="BMC Genomics">
        <title>De novo assembly and annotation of Popillia japonica's genome with initial clues to its potential as an invasive pest.</title>
        <authorList>
            <person name="Cucini C."/>
            <person name="Boschi S."/>
            <person name="Funari R."/>
            <person name="Cardaioli E."/>
            <person name="Iannotti N."/>
            <person name="Marturano G."/>
            <person name="Paoli F."/>
            <person name="Bruttini M."/>
            <person name="Carapelli A."/>
            <person name="Frati F."/>
            <person name="Nardi F."/>
        </authorList>
    </citation>
    <scope>NUCLEOTIDE SEQUENCE [LARGE SCALE GENOMIC DNA]</scope>
    <source>
        <strain evidence="2">DMR45628</strain>
    </source>
</reference>
<gene>
    <name evidence="2" type="ORF">QE152_g27218</name>
</gene>